<evidence type="ECO:0000313" key="2">
    <source>
        <dbReference type="EMBL" id="QGP93364.1"/>
    </source>
</evidence>
<feature type="transmembrane region" description="Helical" evidence="1">
    <location>
        <begin position="29"/>
        <end position="48"/>
    </location>
</feature>
<evidence type="ECO:0000256" key="1">
    <source>
        <dbReference type="SAM" id="Phobius"/>
    </source>
</evidence>
<reference evidence="2 3" key="1">
    <citation type="submission" date="2019-11" db="EMBL/GenBank/DDBJ databases">
        <title>Genome sequence of Moorella glycerini DSM11254.</title>
        <authorList>
            <person name="Poehlein A."/>
            <person name="Boeer T."/>
            <person name="Daniel R."/>
        </authorList>
    </citation>
    <scope>NUCLEOTIDE SEQUENCE [LARGE SCALE GENOMIC DNA]</scope>
    <source>
        <strain evidence="2 3">DSM 11254</strain>
    </source>
</reference>
<gene>
    <name evidence="2" type="ORF">MGLY_27720</name>
</gene>
<dbReference type="EMBL" id="CP046244">
    <property type="protein sequence ID" value="QGP93364.1"/>
    <property type="molecule type" value="Genomic_DNA"/>
</dbReference>
<sequence length="89" mass="9788">MIMFVAYFVITMPAGLVLGNLVEKDYRNFRAVAVVAAATYIAGFAYFLIGRPKMPLGRVFIEHIAVIAVTWLIATPIARAIWGRASKSV</sequence>
<feature type="transmembrane region" description="Helical" evidence="1">
    <location>
        <begin position="60"/>
        <end position="82"/>
    </location>
</feature>
<name>A0A6I5ZTW3_9FIRM</name>
<accession>A0A6I5ZTW3</accession>
<proteinExistence type="predicted"/>
<keyword evidence="1" id="KW-0812">Transmembrane</keyword>
<dbReference type="AlphaFoldDB" id="A0A6I5ZTW3"/>
<keyword evidence="1" id="KW-1133">Transmembrane helix</keyword>
<keyword evidence="3" id="KW-1185">Reference proteome</keyword>
<keyword evidence="1" id="KW-0472">Membrane</keyword>
<protein>
    <submittedName>
        <fullName evidence="2">Uncharacterized protein</fullName>
    </submittedName>
</protein>
<dbReference type="Proteomes" id="UP000425916">
    <property type="component" value="Chromosome"/>
</dbReference>
<organism evidence="2 3">
    <name type="scientific">Neomoorella glycerini</name>
    <dbReference type="NCBI Taxonomy" id="55779"/>
    <lineage>
        <taxon>Bacteria</taxon>
        <taxon>Bacillati</taxon>
        <taxon>Bacillota</taxon>
        <taxon>Clostridia</taxon>
        <taxon>Neomoorellales</taxon>
        <taxon>Neomoorellaceae</taxon>
        <taxon>Neomoorella</taxon>
    </lineage>
</organism>
<evidence type="ECO:0000313" key="3">
    <source>
        <dbReference type="Proteomes" id="UP000425916"/>
    </source>
</evidence>